<comment type="subcellular location">
    <subcellularLocation>
        <location evidence="1">Membrane</location>
        <topology evidence="1">Multi-pass membrane protein</topology>
    </subcellularLocation>
</comment>
<comment type="caution">
    <text evidence="6">The sequence shown here is derived from an EMBL/GenBank/DDBJ whole genome shotgun (WGS) entry which is preliminary data.</text>
</comment>
<reference evidence="7" key="1">
    <citation type="submission" date="2018-02" db="EMBL/GenBank/DDBJ databases">
        <title>Genome sequence of Desulfocucumis palustris strain NAW-5.</title>
        <authorList>
            <person name="Watanabe M."/>
            <person name="Kojima H."/>
            <person name="Fukui M."/>
        </authorList>
    </citation>
    <scope>NUCLEOTIDE SEQUENCE [LARGE SCALE GENOMIC DNA]</scope>
    <source>
        <strain evidence="7">NAW-5</strain>
    </source>
</reference>
<keyword evidence="2 5" id="KW-0812">Transmembrane</keyword>
<dbReference type="Pfam" id="PF06541">
    <property type="entry name" value="ABC_trans_CmpB"/>
    <property type="match status" value="1"/>
</dbReference>
<keyword evidence="3 5" id="KW-1133">Transmembrane helix</keyword>
<feature type="transmembrane region" description="Helical" evidence="5">
    <location>
        <begin position="46"/>
        <end position="62"/>
    </location>
</feature>
<dbReference type="GO" id="GO:0016020">
    <property type="term" value="C:membrane"/>
    <property type="evidence" value="ECO:0007669"/>
    <property type="project" value="UniProtKB-SubCell"/>
</dbReference>
<evidence type="ECO:0000256" key="5">
    <source>
        <dbReference type="SAM" id="Phobius"/>
    </source>
</evidence>
<evidence type="ECO:0000313" key="7">
    <source>
        <dbReference type="Proteomes" id="UP000239549"/>
    </source>
</evidence>
<keyword evidence="7" id="KW-1185">Reference proteome</keyword>
<dbReference type="InterPro" id="IPR010540">
    <property type="entry name" value="CmpB_TMEM229"/>
</dbReference>
<keyword evidence="4 5" id="KW-0472">Membrane</keyword>
<evidence type="ECO:0008006" key="8">
    <source>
        <dbReference type="Google" id="ProtNLM"/>
    </source>
</evidence>
<gene>
    <name evidence="6" type="ORF">DCCM_3137</name>
</gene>
<evidence type="ECO:0000256" key="4">
    <source>
        <dbReference type="ARBA" id="ARBA00023136"/>
    </source>
</evidence>
<dbReference type="EMBL" id="BFAV01000125">
    <property type="protein sequence ID" value="GBF34026.1"/>
    <property type="molecule type" value="Genomic_DNA"/>
</dbReference>
<accession>A0A2L2XIG1</accession>
<organism evidence="6 7">
    <name type="scientific">Desulfocucumis palustris</name>
    <dbReference type="NCBI Taxonomy" id="1898651"/>
    <lineage>
        <taxon>Bacteria</taxon>
        <taxon>Bacillati</taxon>
        <taxon>Bacillota</taxon>
        <taxon>Clostridia</taxon>
        <taxon>Eubacteriales</taxon>
        <taxon>Desulfocucumaceae</taxon>
        <taxon>Desulfocucumis</taxon>
    </lineage>
</organism>
<feature type="transmembrane region" description="Helical" evidence="5">
    <location>
        <begin position="12"/>
        <end position="34"/>
    </location>
</feature>
<dbReference type="RefSeq" id="WP_307718811.1">
    <property type="nucleotide sequence ID" value="NZ_BFAV01000125.1"/>
</dbReference>
<evidence type="ECO:0000313" key="6">
    <source>
        <dbReference type="EMBL" id="GBF34026.1"/>
    </source>
</evidence>
<evidence type="ECO:0000256" key="3">
    <source>
        <dbReference type="ARBA" id="ARBA00022989"/>
    </source>
</evidence>
<sequence length="148" mass="17152">MYYLSIKKQNNTMLLRFIFYGLLGWGLEVLWTGIESGLGGDPRLRSTTYLWMFPIYGLAVFLEPVHDRIRYWPVLLRGVIWTLLIWGMEYVTGGLLRLTTGYSPWDYSGSGPWEIQGLIRLDMAPLWFVTGLLFEKAHDFIKRVAGVL</sequence>
<proteinExistence type="predicted"/>
<feature type="transmembrane region" description="Helical" evidence="5">
    <location>
        <begin position="74"/>
        <end position="95"/>
    </location>
</feature>
<protein>
    <recommendedName>
        <fullName evidence="8">ABC-transporter type IV</fullName>
    </recommendedName>
</protein>
<dbReference type="AlphaFoldDB" id="A0A2L2XIG1"/>
<dbReference type="Proteomes" id="UP000239549">
    <property type="component" value="Unassembled WGS sequence"/>
</dbReference>
<dbReference type="PANTHER" id="PTHR31746">
    <property type="entry name" value="TRANSMEMBRANE PROTEIN 229 FAMILY MEMBER"/>
    <property type="match status" value="1"/>
</dbReference>
<evidence type="ECO:0000256" key="1">
    <source>
        <dbReference type="ARBA" id="ARBA00004141"/>
    </source>
</evidence>
<dbReference type="PANTHER" id="PTHR31746:SF2">
    <property type="entry name" value="TRANSMEMBRANE PROTEIN 229A"/>
    <property type="match status" value="1"/>
</dbReference>
<name>A0A2L2XIG1_9FIRM</name>
<evidence type="ECO:0000256" key="2">
    <source>
        <dbReference type="ARBA" id="ARBA00022692"/>
    </source>
</evidence>